<organism evidence="2 3">
    <name type="scientific">Candidatus Enterousia intestinigallinarum</name>
    <dbReference type="NCBI Taxonomy" id="2840790"/>
    <lineage>
        <taxon>Bacteria</taxon>
        <taxon>Pseudomonadati</taxon>
        <taxon>Pseudomonadota</taxon>
        <taxon>Alphaproteobacteria</taxon>
        <taxon>Candidatus Enterousia</taxon>
    </lineage>
</organism>
<feature type="signal peptide" evidence="1">
    <location>
        <begin position="1"/>
        <end position="19"/>
    </location>
</feature>
<keyword evidence="1" id="KW-0732">Signal</keyword>
<name>A0A9D1FG79_9PROT</name>
<evidence type="ECO:0000313" key="2">
    <source>
        <dbReference type="EMBL" id="HIS70981.1"/>
    </source>
</evidence>
<proteinExistence type="predicted"/>
<sequence length="88" mass="9063">MKRLIIICGCAIYVSAASGASCTITTVAASCAANAEICSGGYCKTTYSYVAAHRTCSCPLNYCCNCVEQGEPSCRCPSAVMGKPCPVC</sequence>
<reference evidence="2" key="2">
    <citation type="journal article" date="2021" name="PeerJ">
        <title>Extensive microbial diversity within the chicken gut microbiome revealed by metagenomics and culture.</title>
        <authorList>
            <person name="Gilroy R."/>
            <person name="Ravi A."/>
            <person name="Getino M."/>
            <person name="Pursley I."/>
            <person name="Horton D.L."/>
            <person name="Alikhan N.F."/>
            <person name="Baker D."/>
            <person name="Gharbi K."/>
            <person name="Hall N."/>
            <person name="Watson M."/>
            <person name="Adriaenssens E.M."/>
            <person name="Foster-Nyarko E."/>
            <person name="Jarju S."/>
            <person name="Secka A."/>
            <person name="Antonio M."/>
            <person name="Oren A."/>
            <person name="Chaudhuri R.R."/>
            <person name="La Ragione R."/>
            <person name="Hildebrand F."/>
            <person name="Pallen M.J."/>
        </authorList>
    </citation>
    <scope>NUCLEOTIDE SEQUENCE</scope>
    <source>
        <strain evidence="2">ChiGjej3B3-5194</strain>
    </source>
</reference>
<dbReference type="PROSITE" id="PS51257">
    <property type="entry name" value="PROKAR_LIPOPROTEIN"/>
    <property type="match status" value="1"/>
</dbReference>
<evidence type="ECO:0000256" key="1">
    <source>
        <dbReference type="SAM" id="SignalP"/>
    </source>
</evidence>
<dbReference type="AlphaFoldDB" id="A0A9D1FG79"/>
<gene>
    <name evidence="2" type="ORF">IAD02_03275</name>
</gene>
<accession>A0A9D1FG79</accession>
<comment type="caution">
    <text evidence="2">The sequence shown here is derived from an EMBL/GenBank/DDBJ whole genome shotgun (WGS) entry which is preliminary data.</text>
</comment>
<dbReference type="Proteomes" id="UP000886742">
    <property type="component" value="Unassembled WGS sequence"/>
</dbReference>
<protein>
    <submittedName>
        <fullName evidence="2">Uncharacterized protein</fullName>
    </submittedName>
</protein>
<reference evidence="2" key="1">
    <citation type="submission" date="2020-10" db="EMBL/GenBank/DDBJ databases">
        <authorList>
            <person name="Gilroy R."/>
        </authorList>
    </citation>
    <scope>NUCLEOTIDE SEQUENCE</scope>
    <source>
        <strain evidence="2">ChiGjej3B3-5194</strain>
    </source>
</reference>
<evidence type="ECO:0000313" key="3">
    <source>
        <dbReference type="Proteomes" id="UP000886742"/>
    </source>
</evidence>
<feature type="chain" id="PRO_5038408655" evidence="1">
    <location>
        <begin position="20"/>
        <end position="88"/>
    </location>
</feature>
<dbReference type="EMBL" id="DVJI01000012">
    <property type="protein sequence ID" value="HIS70981.1"/>
    <property type="molecule type" value="Genomic_DNA"/>
</dbReference>